<dbReference type="PANTHER" id="PTHR12001">
    <property type="entry name" value="GERANYLGERANYL PYROPHOSPHATE SYNTHASE"/>
    <property type="match status" value="1"/>
</dbReference>
<proteinExistence type="inferred from homology"/>
<name>A0A3M8K7C1_9CORY</name>
<evidence type="ECO:0000256" key="3">
    <source>
        <dbReference type="ARBA" id="ARBA00006706"/>
    </source>
</evidence>
<dbReference type="PANTHER" id="PTHR12001:SF85">
    <property type="entry name" value="SHORT CHAIN ISOPRENYL DIPHOSPHATE SYNTHASE"/>
    <property type="match status" value="1"/>
</dbReference>
<comment type="similarity">
    <text evidence="3 7">Belongs to the FPP/GGPP synthase family.</text>
</comment>
<dbReference type="GO" id="GO:0004659">
    <property type="term" value="F:prenyltransferase activity"/>
    <property type="evidence" value="ECO:0007669"/>
    <property type="project" value="InterPro"/>
</dbReference>
<evidence type="ECO:0000256" key="8">
    <source>
        <dbReference type="SAM" id="MobiDB-lite"/>
    </source>
</evidence>
<comment type="caution">
    <text evidence="9">The sequence shown here is derived from an EMBL/GenBank/DDBJ whole genome shotgun (WGS) entry which is preliminary data.</text>
</comment>
<protein>
    <recommendedName>
        <fullName evidence="11">Geranylgeranyl pyrophosphate synthase</fullName>
    </recommendedName>
</protein>
<dbReference type="GO" id="GO:0008299">
    <property type="term" value="P:isoprenoid biosynthetic process"/>
    <property type="evidence" value="ECO:0007669"/>
    <property type="project" value="InterPro"/>
</dbReference>
<evidence type="ECO:0000256" key="7">
    <source>
        <dbReference type="RuleBase" id="RU004466"/>
    </source>
</evidence>
<evidence type="ECO:0000256" key="4">
    <source>
        <dbReference type="ARBA" id="ARBA00022679"/>
    </source>
</evidence>
<keyword evidence="6" id="KW-0460">Magnesium</keyword>
<dbReference type="AlphaFoldDB" id="A0A3M8K7C1"/>
<dbReference type="Gene3D" id="1.10.600.10">
    <property type="entry name" value="Farnesyl Diphosphate Synthase"/>
    <property type="match status" value="1"/>
</dbReference>
<evidence type="ECO:0000256" key="6">
    <source>
        <dbReference type="ARBA" id="ARBA00022842"/>
    </source>
</evidence>
<evidence type="ECO:0000313" key="10">
    <source>
        <dbReference type="Proteomes" id="UP000266975"/>
    </source>
</evidence>
<organism evidence="9 10">
    <name type="scientific">Corynebacterium alimapuense</name>
    <dbReference type="NCBI Taxonomy" id="1576874"/>
    <lineage>
        <taxon>Bacteria</taxon>
        <taxon>Bacillati</taxon>
        <taxon>Actinomycetota</taxon>
        <taxon>Actinomycetes</taxon>
        <taxon>Mycobacteriales</taxon>
        <taxon>Corynebacteriaceae</taxon>
        <taxon>Corynebacterium</taxon>
    </lineage>
</organism>
<keyword evidence="5" id="KW-0479">Metal-binding</keyword>
<dbReference type="Pfam" id="PF00348">
    <property type="entry name" value="polyprenyl_synt"/>
    <property type="match status" value="1"/>
</dbReference>
<dbReference type="InterPro" id="IPR033749">
    <property type="entry name" value="Polyprenyl_synt_CS"/>
</dbReference>
<feature type="region of interest" description="Disordered" evidence="8">
    <location>
        <begin position="1"/>
        <end position="29"/>
    </location>
</feature>
<feature type="compositionally biased region" description="Polar residues" evidence="8">
    <location>
        <begin position="1"/>
        <end position="15"/>
    </location>
</feature>
<reference evidence="9 10" key="1">
    <citation type="submission" date="2018-02" db="EMBL/GenBank/DDBJ databases">
        <title>Corynebacterium alimpuense sp. nov., a marine obligate actinomycete isolated from sediments of Valparaiso bay, Chile.</title>
        <authorList>
            <person name="Claverias F."/>
            <person name="Gonzales-Siles L."/>
            <person name="Salva-Serra F."/>
            <person name="Inganaes E."/>
            <person name="Molin K."/>
            <person name="Cumsille A."/>
            <person name="Undabarrena A."/>
            <person name="Couve E."/>
            <person name="Moore E.R.B."/>
            <person name="Gomila M."/>
            <person name="Camara B."/>
        </authorList>
    </citation>
    <scope>NUCLEOTIDE SEQUENCE [LARGE SCALE GENOMIC DNA]</scope>
    <source>
        <strain evidence="9 10">CCUG 69366</strain>
    </source>
</reference>
<evidence type="ECO:0008006" key="11">
    <source>
        <dbReference type="Google" id="ProtNLM"/>
    </source>
</evidence>
<dbReference type="SUPFAM" id="SSF48576">
    <property type="entry name" value="Terpenoid synthases"/>
    <property type="match status" value="1"/>
</dbReference>
<evidence type="ECO:0000256" key="5">
    <source>
        <dbReference type="ARBA" id="ARBA00022723"/>
    </source>
</evidence>
<dbReference type="SFLD" id="SFLDS00005">
    <property type="entry name" value="Isoprenoid_Synthase_Type_I"/>
    <property type="match status" value="1"/>
</dbReference>
<dbReference type="PROSITE" id="PS00723">
    <property type="entry name" value="POLYPRENYL_SYNTHASE_1"/>
    <property type="match status" value="1"/>
</dbReference>
<evidence type="ECO:0000256" key="2">
    <source>
        <dbReference type="ARBA" id="ARBA00005128"/>
    </source>
</evidence>
<dbReference type="OrthoDB" id="4497239at2"/>
<accession>A0A3M8K7C1</accession>
<evidence type="ECO:0000313" key="9">
    <source>
        <dbReference type="EMBL" id="RNE48769.1"/>
    </source>
</evidence>
<dbReference type="Proteomes" id="UP000266975">
    <property type="component" value="Unassembled WGS sequence"/>
</dbReference>
<comment type="cofactor">
    <cofactor evidence="1">
        <name>Mg(2+)</name>
        <dbReference type="ChEBI" id="CHEBI:18420"/>
    </cofactor>
</comment>
<gene>
    <name evidence="9" type="ORF">C5L39_05530</name>
</gene>
<dbReference type="InterPro" id="IPR008949">
    <property type="entry name" value="Isoprenoid_synthase_dom_sf"/>
</dbReference>
<dbReference type="GO" id="GO:0046872">
    <property type="term" value="F:metal ion binding"/>
    <property type="evidence" value="ECO:0007669"/>
    <property type="project" value="UniProtKB-KW"/>
</dbReference>
<evidence type="ECO:0000256" key="1">
    <source>
        <dbReference type="ARBA" id="ARBA00001946"/>
    </source>
</evidence>
<keyword evidence="4 7" id="KW-0808">Transferase</keyword>
<dbReference type="EMBL" id="PTJO01000004">
    <property type="protein sequence ID" value="RNE48769.1"/>
    <property type="molecule type" value="Genomic_DNA"/>
</dbReference>
<comment type="pathway">
    <text evidence="2">Isoprenoid biosynthesis.</text>
</comment>
<dbReference type="InterPro" id="IPR000092">
    <property type="entry name" value="Polyprenyl_synt"/>
</dbReference>
<sequence>MAQPSTTPSISTTGVAGTENERGAGMMSSEVKRRVAVSLSLLEEFLAASGDPVPGNPRLLELAREGVATSALGGKHLRSALVHISAGEVTGQQLSAATAFGACVDLLHGSFLIHDDIIDRDDTRRGVPTIHALVRDEYGDPHLGTSIAITAGDLGLNRAVQLLLDSSLDDAMLRSGLRILTSAVEETITGEILDVAHSDGNVPDLELVRLSNHLKTSDYSFGAPLKLGALAAGRDPAPMQPIAFELGRAFQAADDIAGSVGDSSATGKSTGGDIVHGRMTLMTMRLEDRSGADSAAVAGAVGDVVEEGQNHLNLARVLIDESDLDLGIRAGLHDMTNRIEGMLHAHS</sequence>
<keyword evidence="10" id="KW-1185">Reference proteome</keyword>